<sequence length="50" mass="5663">MGIMRTFRQAKKTPARGRGFFWLSYRGSQECLSLNLPELQRQSGTTQAGT</sequence>
<keyword evidence="2" id="KW-1185">Reference proteome</keyword>
<dbReference type="EMBL" id="FOFO01000025">
    <property type="protein sequence ID" value="SEQ34590.1"/>
    <property type="molecule type" value="Genomic_DNA"/>
</dbReference>
<proteinExistence type="predicted"/>
<organism evidence="1 2">
    <name type="scientific">Ectothiorhodospira magna</name>
    <dbReference type="NCBI Taxonomy" id="867345"/>
    <lineage>
        <taxon>Bacteria</taxon>
        <taxon>Pseudomonadati</taxon>
        <taxon>Pseudomonadota</taxon>
        <taxon>Gammaproteobacteria</taxon>
        <taxon>Chromatiales</taxon>
        <taxon>Ectothiorhodospiraceae</taxon>
        <taxon>Ectothiorhodospira</taxon>
    </lineage>
</organism>
<dbReference type="AlphaFoldDB" id="A0A1H9F9G2"/>
<accession>A0A1H9F9G2</accession>
<evidence type="ECO:0000313" key="2">
    <source>
        <dbReference type="Proteomes" id="UP000199496"/>
    </source>
</evidence>
<dbReference type="Proteomes" id="UP000199496">
    <property type="component" value="Unassembled WGS sequence"/>
</dbReference>
<gene>
    <name evidence="1" type="ORF">SAMN05421693_12522</name>
</gene>
<name>A0A1H9F9G2_9GAMM</name>
<reference evidence="1 2" key="1">
    <citation type="submission" date="2016-10" db="EMBL/GenBank/DDBJ databases">
        <authorList>
            <person name="de Groot N.N."/>
        </authorList>
    </citation>
    <scope>NUCLEOTIDE SEQUENCE [LARGE SCALE GENOMIC DNA]</scope>
    <source>
        <strain evidence="1 2">B7-7</strain>
    </source>
</reference>
<evidence type="ECO:0000313" key="1">
    <source>
        <dbReference type="EMBL" id="SEQ34590.1"/>
    </source>
</evidence>
<protein>
    <submittedName>
        <fullName evidence="1">Uncharacterized protein</fullName>
    </submittedName>
</protein>